<comment type="caution">
    <text evidence="1">The sequence shown here is derived from an EMBL/GenBank/DDBJ whole genome shotgun (WGS) entry which is preliminary data.</text>
</comment>
<evidence type="ECO:0000313" key="2">
    <source>
        <dbReference type="Proteomes" id="UP000549052"/>
    </source>
</evidence>
<dbReference type="AlphaFoldDB" id="A0A839ENJ5"/>
<sequence length="88" mass="9987">MSLTVLKPVVIKPAPVQTPQCCIEVPAPGHNQTWRNRYRNKRPHLDPDLCQHASTVKIDGKHYCTPHAGQLALKKWLAGELIEKEKKQ</sequence>
<protein>
    <submittedName>
        <fullName evidence="1">Uncharacterized protein</fullName>
    </submittedName>
</protein>
<organism evidence="1 2">
    <name type="scientific">Phyllobacterium myrsinacearum</name>
    <dbReference type="NCBI Taxonomy" id="28101"/>
    <lineage>
        <taxon>Bacteria</taxon>
        <taxon>Pseudomonadati</taxon>
        <taxon>Pseudomonadota</taxon>
        <taxon>Alphaproteobacteria</taxon>
        <taxon>Hyphomicrobiales</taxon>
        <taxon>Phyllobacteriaceae</taxon>
        <taxon>Phyllobacterium</taxon>
    </lineage>
</organism>
<gene>
    <name evidence="1" type="ORF">FHW16_005406</name>
</gene>
<dbReference type="EMBL" id="JACGXN010000016">
    <property type="protein sequence ID" value="MBA8881661.1"/>
    <property type="molecule type" value="Genomic_DNA"/>
</dbReference>
<evidence type="ECO:0000313" key="1">
    <source>
        <dbReference type="EMBL" id="MBA8881661.1"/>
    </source>
</evidence>
<proteinExistence type="predicted"/>
<reference evidence="1 2" key="1">
    <citation type="submission" date="2020-07" db="EMBL/GenBank/DDBJ databases">
        <title>Genomic Encyclopedia of Type Strains, Phase IV (KMG-V): Genome sequencing to study the core and pangenomes of soil and plant-associated prokaryotes.</title>
        <authorList>
            <person name="Whitman W."/>
        </authorList>
    </citation>
    <scope>NUCLEOTIDE SEQUENCE [LARGE SCALE GENOMIC DNA]</scope>
    <source>
        <strain evidence="1 2">AN3</strain>
    </source>
</reference>
<dbReference type="Proteomes" id="UP000549052">
    <property type="component" value="Unassembled WGS sequence"/>
</dbReference>
<keyword evidence="2" id="KW-1185">Reference proteome</keyword>
<accession>A0A839ENJ5</accession>
<name>A0A839ENJ5_9HYPH</name>
<dbReference type="RefSeq" id="WP_182552222.1">
    <property type="nucleotide sequence ID" value="NZ_JACGXN010000016.1"/>
</dbReference>